<accession>A0A438C7X9</accession>
<comment type="caution">
    <text evidence="1">The sequence shown here is derived from an EMBL/GenBank/DDBJ whole genome shotgun (WGS) entry which is preliminary data.</text>
</comment>
<evidence type="ECO:0000313" key="1">
    <source>
        <dbReference type="EMBL" id="RVW19269.1"/>
    </source>
</evidence>
<sequence>MNRGTQKLSYNVKANEWQHKQFDPKSNFTAAPQAVVVDEQGLKYRKLGNRPYGQGLSIGSAKEYGGLHNFKEIPRMDKFYQLVVNLPRRLSNKK</sequence>
<gene>
    <name evidence="1" type="ORF">CK203_093814</name>
</gene>
<protein>
    <submittedName>
        <fullName evidence="1">Uncharacterized protein</fullName>
    </submittedName>
</protein>
<dbReference type="AlphaFoldDB" id="A0A438C7X9"/>
<name>A0A438C7X9_VITVI</name>
<evidence type="ECO:0000313" key="2">
    <source>
        <dbReference type="Proteomes" id="UP000288805"/>
    </source>
</evidence>
<dbReference type="Proteomes" id="UP000288805">
    <property type="component" value="Unassembled WGS sequence"/>
</dbReference>
<dbReference type="EMBL" id="QGNW01002498">
    <property type="protein sequence ID" value="RVW19269.1"/>
    <property type="molecule type" value="Genomic_DNA"/>
</dbReference>
<organism evidence="1 2">
    <name type="scientific">Vitis vinifera</name>
    <name type="common">Grape</name>
    <dbReference type="NCBI Taxonomy" id="29760"/>
    <lineage>
        <taxon>Eukaryota</taxon>
        <taxon>Viridiplantae</taxon>
        <taxon>Streptophyta</taxon>
        <taxon>Embryophyta</taxon>
        <taxon>Tracheophyta</taxon>
        <taxon>Spermatophyta</taxon>
        <taxon>Magnoliopsida</taxon>
        <taxon>eudicotyledons</taxon>
        <taxon>Gunneridae</taxon>
        <taxon>Pentapetalae</taxon>
        <taxon>rosids</taxon>
        <taxon>Vitales</taxon>
        <taxon>Vitaceae</taxon>
        <taxon>Viteae</taxon>
        <taxon>Vitis</taxon>
    </lineage>
</organism>
<proteinExistence type="predicted"/>
<reference evidence="1 2" key="1">
    <citation type="journal article" date="2018" name="PLoS Genet.">
        <title>Population sequencing reveals clonal diversity and ancestral inbreeding in the grapevine cultivar Chardonnay.</title>
        <authorList>
            <person name="Roach M.J."/>
            <person name="Johnson D.L."/>
            <person name="Bohlmann J."/>
            <person name="van Vuuren H.J."/>
            <person name="Jones S.J."/>
            <person name="Pretorius I.S."/>
            <person name="Schmidt S.A."/>
            <person name="Borneman A.R."/>
        </authorList>
    </citation>
    <scope>NUCLEOTIDE SEQUENCE [LARGE SCALE GENOMIC DNA]</scope>
    <source>
        <strain evidence="2">cv. Chardonnay</strain>
        <tissue evidence="1">Leaf</tissue>
    </source>
</reference>